<evidence type="ECO:0000256" key="7">
    <source>
        <dbReference type="ARBA" id="ARBA00022759"/>
    </source>
</evidence>
<feature type="domain" description="Integrase catalytic" evidence="19">
    <location>
        <begin position="50"/>
        <end position="225"/>
    </location>
</feature>
<evidence type="ECO:0000313" key="21">
    <source>
        <dbReference type="Proteomes" id="UP000499080"/>
    </source>
</evidence>
<gene>
    <name evidence="20" type="primary">POLX_851</name>
    <name evidence="20" type="ORF">AVEN_32567_1</name>
</gene>
<evidence type="ECO:0000256" key="12">
    <source>
        <dbReference type="ARBA" id="ARBA00022918"/>
    </source>
</evidence>
<sequence length="448" mass="51857">MRLCYVCGQPNHVAKDCFYRNQKESTTSSQRRKMHRNNNSKERNTANPVFKASPNEESLCENIWILDIGASCHMAKDRVWFERIFPERKGIYLAAKDSKIICEGFGTVKAKTVSRKYAKYENLTDKRIKKLRTDNGLEFVNEQLDTYLSNSGIFHEKTIPYNSESNGKDERANHILLERARSLLYESELPLKFWAEAINFSTQVSNVTPRKGKEKIPLETWIGKKPKLNYLKKFGCVAYFHVSKVMRNKFDVPGRRGIMLGYARDRRGYQIYDIKNQKIIEGRSIKFNESLKGGTYLGKTKVETWNVDSLFESTQDINEFDHKTKVNHLEISAKPAANENNYSIPFETPDDARNTVSDEIETPVDQMNNGVNQIPVRCSERLKAKQMSTNLACNVPNSYLEAKNSADWQNWEFAMKNELDSLNKHKVWEIVDKPAKTKLVKSKWVYSK</sequence>
<evidence type="ECO:0000256" key="10">
    <source>
        <dbReference type="ARBA" id="ARBA00022842"/>
    </source>
</evidence>
<evidence type="ECO:0000256" key="15">
    <source>
        <dbReference type="ARBA" id="ARBA00023172"/>
    </source>
</evidence>
<evidence type="ECO:0000256" key="1">
    <source>
        <dbReference type="ARBA" id="ARBA00002180"/>
    </source>
</evidence>
<dbReference type="InterPro" id="IPR001878">
    <property type="entry name" value="Znf_CCHC"/>
</dbReference>
<comment type="caution">
    <text evidence="20">The sequence shown here is derived from an EMBL/GenBank/DDBJ whole genome shotgun (WGS) entry which is preliminary data.</text>
</comment>
<evidence type="ECO:0000256" key="13">
    <source>
        <dbReference type="ARBA" id="ARBA00022932"/>
    </source>
</evidence>
<dbReference type="Gene3D" id="3.30.420.10">
    <property type="entry name" value="Ribonuclease H-like superfamily/Ribonuclease H"/>
    <property type="match status" value="1"/>
</dbReference>
<dbReference type="Pfam" id="PF22936">
    <property type="entry name" value="Pol_BBD"/>
    <property type="match status" value="1"/>
</dbReference>
<dbReference type="Pfam" id="PF00098">
    <property type="entry name" value="zf-CCHC"/>
    <property type="match status" value="1"/>
</dbReference>
<dbReference type="GO" id="GO:0004519">
    <property type="term" value="F:endonuclease activity"/>
    <property type="evidence" value="ECO:0007669"/>
    <property type="project" value="UniProtKB-KW"/>
</dbReference>
<evidence type="ECO:0000259" key="19">
    <source>
        <dbReference type="PROSITE" id="PS50994"/>
    </source>
</evidence>
<evidence type="ECO:0000256" key="17">
    <source>
        <dbReference type="SAM" id="MobiDB-lite"/>
    </source>
</evidence>
<keyword evidence="15" id="KW-0233">DNA recombination</keyword>
<keyword evidence="5" id="KW-0479">Metal-binding</keyword>
<dbReference type="GO" id="GO:0003887">
    <property type="term" value="F:DNA-directed DNA polymerase activity"/>
    <property type="evidence" value="ECO:0007669"/>
    <property type="project" value="UniProtKB-KW"/>
</dbReference>
<evidence type="ECO:0000256" key="11">
    <source>
        <dbReference type="ARBA" id="ARBA00022908"/>
    </source>
</evidence>
<dbReference type="InterPro" id="IPR057670">
    <property type="entry name" value="SH3_retrovirus"/>
</dbReference>
<evidence type="ECO:0000256" key="16">
    <source>
        <dbReference type="PROSITE-ProRule" id="PRU00047"/>
    </source>
</evidence>
<name>A0A4Y2CA46_ARAVE</name>
<keyword evidence="13" id="KW-0239">DNA-directed DNA polymerase</keyword>
<keyword evidence="3" id="KW-0645">Protease</keyword>
<accession>A0A4Y2CA46</accession>
<dbReference type="GO" id="GO:0006310">
    <property type="term" value="P:DNA recombination"/>
    <property type="evidence" value="ECO:0007669"/>
    <property type="project" value="UniProtKB-KW"/>
</dbReference>
<feature type="domain" description="CCHC-type" evidence="18">
    <location>
        <begin position="4"/>
        <end position="17"/>
    </location>
</feature>
<organism evidence="20 21">
    <name type="scientific">Araneus ventricosus</name>
    <name type="common">Orbweaver spider</name>
    <name type="synonym">Epeira ventricosa</name>
    <dbReference type="NCBI Taxonomy" id="182803"/>
    <lineage>
        <taxon>Eukaryota</taxon>
        <taxon>Metazoa</taxon>
        <taxon>Ecdysozoa</taxon>
        <taxon>Arthropoda</taxon>
        <taxon>Chelicerata</taxon>
        <taxon>Arachnida</taxon>
        <taxon>Araneae</taxon>
        <taxon>Araneomorphae</taxon>
        <taxon>Entelegynae</taxon>
        <taxon>Araneoidea</taxon>
        <taxon>Araneidae</taxon>
        <taxon>Araneus</taxon>
    </lineage>
</organism>
<proteinExistence type="predicted"/>
<evidence type="ECO:0000256" key="9">
    <source>
        <dbReference type="ARBA" id="ARBA00022840"/>
    </source>
</evidence>
<dbReference type="Pfam" id="PF25597">
    <property type="entry name" value="SH3_retrovirus"/>
    <property type="match status" value="1"/>
</dbReference>
<evidence type="ECO:0000256" key="14">
    <source>
        <dbReference type="ARBA" id="ARBA00023113"/>
    </source>
</evidence>
<dbReference type="GO" id="GO:0005524">
    <property type="term" value="F:ATP binding"/>
    <property type="evidence" value="ECO:0007669"/>
    <property type="project" value="UniProtKB-KW"/>
</dbReference>
<keyword evidence="6" id="KW-0547">Nucleotide-binding</keyword>
<dbReference type="InterPro" id="IPR054722">
    <property type="entry name" value="PolX-like_BBD"/>
</dbReference>
<dbReference type="GO" id="GO:0008233">
    <property type="term" value="F:peptidase activity"/>
    <property type="evidence" value="ECO:0007669"/>
    <property type="project" value="UniProtKB-KW"/>
</dbReference>
<keyword evidence="8" id="KW-0378">Hydrolase</keyword>
<dbReference type="OrthoDB" id="6516490at2759"/>
<keyword evidence="11" id="KW-0229">DNA integration</keyword>
<keyword evidence="16" id="KW-0862">Zinc</keyword>
<keyword evidence="13" id="KW-0808">Transferase</keyword>
<dbReference type="PROSITE" id="PS50158">
    <property type="entry name" value="ZF_CCHC"/>
    <property type="match status" value="1"/>
</dbReference>
<dbReference type="InterPro" id="IPR039537">
    <property type="entry name" value="Retrotran_Ty1/copia-like"/>
</dbReference>
<keyword evidence="14" id="KW-0917">Virion maturation</keyword>
<keyword evidence="12" id="KW-0695">RNA-directed DNA polymerase</keyword>
<dbReference type="EMBL" id="BGPR01000155">
    <property type="protein sequence ID" value="GBM00205.1"/>
    <property type="molecule type" value="Genomic_DNA"/>
</dbReference>
<dbReference type="InterPro" id="IPR036397">
    <property type="entry name" value="RNaseH_sf"/>
</dbReference>
<dbReference type="AlphaFoldDB" id="A0A4Y2CA46"/>
<keyword evidence="13" id="KW-0548">Nucleotidyltransferase</keyword>
<keyword evidence="2" id="KW-1188">Viral release from host cell</keyword>
<dbReference type="GO" id="GO:0003676">
    <property type="term" value="F:nucleic acid binding"/>
    <property type="evidence" value="ECO:0007669"/>
    <property type="project" value="InterPro"/>
</dbReference>
<keyword evidence="4" id="KW-0540">Nuclease</keyword>
<dbReference type="GO" id="GO:0015074">
    <property type="term" value="P:DNA integration"/>
    <property type="evidence" value="ECO:0007669"/>
    <property type="project" value="UniProtKB-KW"/>
</dbReference>
<comment type="function">
    <text evidence="1">The aspartyl protease (PR) mediates the proteolytic cleavages of the Gag and Gag-Pol polyproteins after assembly of the VLP.</text>
</comment>
<keyword evidence="16" id="KW-0863">Zinc-finger</keyword>
<keyword evidence="10" id="KW-0460">Magnesium</keyword>
<dbReference type="SUPFAM" id="SSF53098">
    <property type="entry name" value="Ribonuclease H-like"/>
    <property type="match status" value="1"/>
</dbReference>
<evidence type="ECO:0000256" key="8">
    <source>
        <dbReference type="ARBA" id="ARBA00022801"/>
    </source>
</evidence>
<evidence type="ECO:0000256" key="4">
    <source>
        <dbReference type="ARBA" id="ARBA00022722"/>
    </source>
</evidence>
<keyword evidence="7" id="KW-0255">Endonuclease</keyword>
<evidence type="ECO:0000256" key="3">
    <source>
        <dbReference type="ARBA" id="ARBA00022670"/>
    </source>
</evidence>
<evidence type="ECO:0000256" key="5">
    <source>
        <dbReference type="ARBA" id="ARBA00022723"/>
    </source>
</evidence>
<evidence type="ECO:0000313" key="20">
    <source>
        <dbReference type="EMBL" id="GBM00205.1"/>
    </source>
</evidence>
<evidence type="ECO:0000256" key="2">
    <source>
        <dbReference type="ARBA" id="ARBA00022612"/>
    </source>
</evidence>
<keyword evidence="9" id="KW-0067">ATP-binding</keyword>
<dbReference type="InterPro" id="IPR012337">
    <property type="entry name" value="RNaseH-like_sf"/>
</dbReference>
<keyword evidence="21" id="KW-1185">Reference proteome</keyword>
<dbReference type="GO" id="GO:0008270">
    <property type="term" value="F:zinc ion binding"/>
    <property type="evidence" value="ECO:0007669"/>
    <property type="project" value="UniProtKB-KW"/>
</dbReference>
<evidence type="ECO:0000256" key="6">
    <source>
        <dbReference type="ARBA" id="ARBA00022741"/>
    </source>
</evidence>
<reference evidence="20 21" key="1">
    <citation type="journal article" date="2019" name="Sci. Rep.">
        <title>Orb-weaving spider Araneus ventricosus genome elucidates the spidroin gene catalogue.</title>
        <authorList>
            <person name="Kono N."/>
            <person name="Nakamura H."/>
            <person name="Ohtoshi R."/>
            <person name="Moran D.A.P."/>
            <person name="Shinohara A."/>
            <person name="Yoshida Y."/>
            <person name="Fujiwara M."/>
            <person name="Mori M."/>
            <person name="Tomita M."/>
            <person name="Arakawa K."/>
        </authorList>
    </citation>
    <scope>NUCLEOTIDE SEQUENCE [LARGE SCALE GENOMIC DNA]</scope>
</reference>
<dbReference type="Proteomes" id="UP000499080">
    <property type="component" value="Unassembled WGS sequence"/>
</dbReference>
<feature type="region of interest" description="Disordered" evidence="17">
    <location>
        <begin position="24"/>
        <end position="48"/>
    </location>
</feature>
<dbReference type="PROSITE" id="PS50994">
    <property type="entry name" value="INTEGRASE"/>
    <property type="match status" value="1"/>
</dbReference>
<dbReference type="GO" id="GO:0006508">
    <property type="term" value="P:proteolysis"/>
    <property type="evidence" value="ECO:0007669"/>
    <property type="project" value="UniProtKB-KW"/>
</dbReference>
<dbReference type="PANTHER" id="PTHR42648">
    <property type="entry name" value="TRANSPOSASE, PUTATIVE-RELATED"/>
    <property type="match status" value="1"/>
</dbReference>
<protein>
    <submittedName>
        <fullName evidence="20">Retrovirus-related Pol polyprotein from transposon TNT 1-94</fullName>
    </submittedName>
</protein>
<dbReference type="GO" id="GO:0003964">
    <property type="term" value="F:RNA-directed DNA polymerase activity"/>
    <property type="evidence" value="ECO:0007669"/>
    <property type="project" value="UniProtKB-KW"/>
</dbReference>
<dbReference type="InterPro" id="IPR001584">
    <property type="entry name" value="Integrase_cat-core"/>
</dbReference>
<dbReference type="PANTHER" id="PTHR42648:SF11">
    <property type="entry name" value="TRANSPOSON TY4-P GAG-POL POLYPROTEIN"/>
    <property type="match status" value="1"/>
</dbReference>
<evidence type="ECO:0000259" key="18">
    <source>
        <dbReference type="PROSITE" id="PS50158"/>
    </source>
</evidence>